<name>A0A399EG12_9DEIN</name>
<protein>
    <submittedName>
        <fullName evidence="1">Uncharacterized protein</fullName>
    </submittedName>
</protein>
<keyword evidence="2" id="KW-1185">Reference proteome</keyword>
<proteinExistence type="predicted"/>
<sequence length="252" mass="29515">MRWLRLTVVLFATLSLGLLLMRAGERRAPLGSVFELFLRAPDQVFRDSSGWFAFCTDLAPDERCADRRREILKRRDMLQPDFGHFREEGDFINVGGEVLHPRLRESRDFPIQEVEGQDSGSHAFVVWRVDSARGVVAVSNLSYGERPQRIRFFEVRGGRWRDISASVLVPAERLRALMLKRLGREQGRVRLYRFEYHPLTERPDIRVIARVYTDRPLVAYTDQPRQGLWDHALFLGRLVWRQGRFSFEPSEE</sequence>
<gene>
    <name evidence="1" type="ORF">Mrose_03362</name>
</gene>
<dbReference type="Proteomes" id="UP000265341">
    <property type="component" value="Unassembled WGS sequence"/>
</dbReference>
<reference evidence="1 2" key="1">
    <citation type="submission" date="2018-08" db="EMBL/GenBank/DDBJ databases">
        <title>Meiothermus roseus NBRC 110900 genome sequencing project.</title>
        <authorList>
            <person name="Da Costa M.S."/>
            <person name="Albuquerque L."/>
            <person name="Raposo P."/>
            <person name="Froufe H.J.C."/>
            <person name="Barroso C.S."/>
            <person name="Egas C."/>
        </authorList>
    </citation>
    <scope>NUCLEOTIDE SEQUENCE [LARGE SCALE GENOMIC DNA]</scope>
    <source>
        <strain evidence="1 2">NBRC 110900</strain>
    </source>
</reference>
<dbReference type="OrthoDB" id="9871206at2"/>
<dbReference type="RefSeq" id="WP_147371702.1">
    <property type="nucleotide sequence ID" value="NZ_QWLA01000103.1"/>
</dbReference>
<comment type="caution">
    <text evidence="1">The sequence shown here is derived from an EMBL/GenBank/DDBJ whole genome shotgun (WGS) entry which is preliminary data.</text>
</comment>
<dbReference type="AlphaFoldDB" id="A0A399EG12"/>
<evidence type="ECO:0000313" key="2">
    <source>
        <dbReference type="Proteomes" id="UP000265341"/>
    </source>
</evidence>
<dbReference type="EMBL" id="QWLA01000103">
    <property type="protein sequence ID" value="RIH82503.1"/>
    <property type="molecule type" value="Genomic_DNA"/>
</dbReference>
<organism evidence="1 2">
    <name type="scientific">Calidithermus roseus</name>
    <dbReference type="NCBI Taxonomy" id="1644118"/>
    <lineage>
        <taxon>Bacteria</taxon>
        <taxon>Thermotogati</taxon>
        <taxon>Deinococcota</taxon>
        <taxon>Deinococci</taxon>
        <taxon>Thermales</taxon>
        <taxon>Thermaceae</taxon>
        <taxon>Calidithermus</taxon>
    </lineage>
</organism>
<accession>A0A399EG12</accession>
<evidence type="ECO:0000313" key="1">
    <source>
        <dbReference type="EMBL" id="RIH82503.1"/>
    </source>
</evidence>